<dbReference type="InterPro" id="IPR037446">
    <property type="entry name" value="His_Pase_VIP1"/>
</dbReference>
<feature type="compositionally biased region" description="Polar residues" evidence="16">
    <location>
        <begin position="1276"/>
        <end position="1288"/>
    </location>
</feature>
<feature type="compositionally biased region" description="Acidic residues" evidence="16">
    <location>
        <begin position="21"/>
        <end position="30"/>
    </location>
</feature>
<dbReference type="Proteomes" id="UP000694546">
    <property type="component" value="Chromosome 14"/>
</dbReference>
<feature type="region of interest" description="Disordered" evidence="16">
    <location>
        <begin position="1269"/>
        <end position="1349"/>
    </location>
</feature>
<dbReference type="GO" id="GO:0033857">
    <property type="term" value="F:5-diphosphoinositol pentakisphosphate 1-kinase activity"/>
    <property type="evidence" value="ECO:0007669"/>
    <property type="project" value="TreeGrafter"/>
</dbReference>
<dbReference type="GO" id="GO:0005829">
    <property type="term" value="C:cytosol"/>
    <property type="evidence" value="ECO:0007669"/>
    <property type="project" value="UniProtKB-SubCell"/>
</dbReference>
<dbReference type="InterPro" id="IPR000560">
    <property type="entry name" value="His_Pase_clade-2"/>
</dbReference>
<keyword evidence="4" id="KW-1003">Cell membrane</keyword>
<comment type="function">
    <text evidence="14">Bifunctional inositol kinase that acts in concert with the IP6K kinases IP6K1, IP6K2 and IP6K3 to synthesize the diphosphate group-containing inositol pyrophosphates diphosphoinositol pentakisphosphate, PP-InsP5, and bis-diphosphoinositol tetrakisphosphate, (PP)2-InsP4. PP-InsP5 and (PP)2-InsP4, also respectively called InsP7 and InsP8, regulate a variety of cellular processes, including apoptosis, vesicle trafficking, cytoskeletal dynamics, exocytosis, insulin signaling and neutrophil activation. Phosphorylates inositol hexakisphosphate (InsP6) at position 1 to produce PP-InsP5 which is in turn phosphorylated by IP6Ks to produce (PP)2-InsP4. Alternatively, phosphorylates PP-InsP5 at position 1, produced by IP6Ks from InsP6, to produce (PP)2-InsP4. Activated when cells are exposed to hyperosmotic stress.</text>
</comment>
<dbReference type="GO" id="GO:0000828">
    <property type="term" value="F:inositol hexakisphosphate kinase activity"/>
    <property type="evidence" value="ECO:0007669"/>
    <property type="project" value="TreeGrafter"/>
</dbReference>
<dbReference type="Ensembl" id="ENSGMOT00000062743.1">
    <property type="protein sequence ID" value="ENSGMOP00000029489.1"/>
    <property type="gene ID" value="ENSGMOG00000027266.1"/>
</dbReference>
<dbReference type="GO" id="GO:0005886">
    <property type="term" value="C:plasma membrane"/>
    <property type="evidence" value="ECO:0007669"/>
    <property type="project" value="UniProtKB-SubCell"/>
</dbReference>
<comment type="function">
    <text evidence="15">Bifunctional inositol kinase that acts in concert with the IP6K kinases to synthesize the diphosphate group-containing inositol pyrophosphates diphosphoinositol pentakisphosphate, PP-InsP5, and bis-diphosphoinositol tetrakisphosphate, (PP)2-InsP4. PP-InsP5 and (PP)2-InsP4, also respectively called InsP7 and InsP8, may regulate a variety of cellular processes, including apoptosis, vesicle trafficking, cytoskeletal dynamics, and exocytosis. Phosphorylates inositol hexakisphosphate (InsP6).</text>
</comment>
<keyword evidence="11" id="KW-0472">Membrane</keyword>
<evidence type="ECO:0000256" key="6">
    <source>
        <dbReference type="ARBA" id="ARBA00022553"/>
    </source>
</evidence>
<evidence type="ECO:0000259" key="17">
    <source>
        <dbReference type="Pfam" id="PF18086"/>
    </source>
</evidence>
<dbReference type="Gene3D" id="3.40.50.1240">
    <property type="entry name" value="Phosphoglycerate mutase-like"/>
    <property type="match status" value="1"/>
</dbReference>
<evidence type="ECO:0000256" key="7">
    <source>
        <dbReference type="ARBA" id="ARBA00022679"/>
    </source>
</evidence>
<protein>
    <recommendedName>
        <fullName evidence="15">Inositol hexakisphosphate and diphosphoinositol-pentakisphosphate kinase</fullName>
        <ecNumber evidence="15">2.7.4.24</ecNumber>
    </recommendedName>
</protein>
<evidence type="ECO:0000256" key="10">
    <source>
        <dbReference type="ARBA" id="ARBA00022840"/>
    </source>
</evidence>
<evidence type="ECO:0000256" key="11">
    <source>
        <dbReference type="ARBA" id="ARBA00023136"/>
    </source>
</evidence>
<dbReference type="Gene3D" id="3.30.470.20">
    <property type="entry name" value="ATP-grasp fold, B domain"/>
    <property type="match status" value="1"/>
</dbReference>
<organism evidence="18 19">
    <name type="scientific">Gadus morhua</name>
    <name type="common">Atlantic cod</name>
    <dbReference type="NCBI Taxonomy" id="8049"/>
    <lineage>
        <taxon>Eukaryota</taxon>
        <taxon>Metazoa</taxon>
        <taxon>Chordata</taxon>
        <taxon>Craniata</taxon>
        <taxon>Vertebrata</taxon>
        <taxon>Euteleostomi</taxon>
        <taxon>Actinopterygii</taxon>
        <taxon>Neopterygii</taxon>
        <taxon>Teleostei</taxon>
        <taxon>Neoteleostei</taxon>
        <taxon>Acanthomorphata</taxon>
        <taxon>Zeiogadaria</taxon>
        <taxon>Gadariae</taxon>
        <taxon>Gadiformes</taxon>
        <taxon>Gadoidei</taxon>
        <taxon>Gadidae</taxon>
        <taxon>Gadus</taxon>
    </lineage>
</organism>
<keyword evidence="5 15" id="KW-0963">Cytoplasm</keyword>
<dbReference type="Pfam" id="PF18086">
    <property type="entry name" value="PPIP5K2_N"/>
    <property type="match status" value="1"/>
</dbReference>
<feature type="region of interest" description="Disordered" evidence="16">
    <location>
        <begin position="1146"/>
        <end position="1186"/>
    </location>
</feature>
<feature type="compositionally biased region" description="Acidic residues" evidence="16">
    <location>
        <begin position="1340"/>
        <end position="1349"/>
    </location>
</feature>
<dbReference type="SUPFAM" id="SSF56059">
    <property type="entry name" value="Glutathione synthetase ATP-binding domain-like"/>
    <property type="match status" value="1"/>
</dbReference>
<evidence type="ECO:0000256" key="3">
    <source>
        <dbReference type="ARBA" id="ARBA00005609"/>
    </source>
</evidence>
<evidence type="ECO:0000256" key="12">
    <source>
        <dbReference type="ARBA" id="ARBA00033696"/>
    </source>
</evidence>
<name>A0A8C5ACE8_GADMO</name>
<evidence type="ECO:0000313" key="18">
    <source>
        <dbReference type="Ensembl" id="ENSGMOP00000029489.1"/>
    </source>
</evidence>
<feature type="region of interest" description="Disordered" evidence="16">
    <location>
        <begin position="908"/>
        <end position="970"/>
    </location>
</feature>
<comment type="subcellular location">
    <subcellularLocation>
        <location evidence="1">Cell membrane</location>
    </subcellularLocation>
    <subcellularLocation>
        <location evidence="2 15">Cytoplasm</location>
        <location evidence="2 15">Cytosol</location>
    </subcellularLocation>
</comment>
<dbReference type="GeneTree" id="ENSGT00390000009048"/>
<evidence type="ECO:0000256" key="14">
    <source>
        <dbReference type="ARBA" id="ARBA00037056"/>
    </source>
</evidence>
<feature type="compositionally biased region" description="Low complexity" evidence="16">
    <location>
        <begin position="1154"/>
        <end position="1176"/>
    </location>
</feature>
<evidence type="ECO:0000256" key="15">
    <source>
        <dbReference type="RuleBase" id="RU365032"/>
    </source>
</evidence>
<comment type="catalytic activity">
    <reaction evidence="13">
        <text>1D-myo-inositol hexakisphosphate + ATP = 1-diphospho-1D-myo-inositol 2,3,4,5,6-pentakisphosphate + ADP</text>
        <dbReference type="Rhea" id="RHEA:37459"/>
        <dbReference type="ChEBI" id="CHEBI:30616"/>
        <dbReference type="ChEBI" id="CHEBI:58130"/>
        <dbReference type="ChEBI" id="CHEBI:74946"/>
        <dbReference type="ChEBI" id="CHEBI:456216"/>
        <dbReference type="EC" id="2.7.4.24"/>
    </reaction>
    <physiologicalReaction direction="left-to-right" evidence="13">
        <dbReference type="Rhea" id="RHEA:37460"/>
    </physiologicalReaction>
</comment>
<reference evidence="18" key="1">
    <citation type="submission" date="2025-08" db="UniProtKB">
        <authorList>
            <consortium name="Ensembl"/>
        </authorList>
    </citation>
    <scope>IDENTIFICATION</scope>
</reference>
<evidence type="ECO:0000256" key="2">
    <source>
        <dbReference type="ARBA" id="ARBA00004514"/>
    </source>
</evidence>
<keyword evidence="8 15" id="KW-0547">Nucleotide-binding</keyword>
<dbReference type="GO" id="GO:0005524">
    <property type="term" value="F:ATP binding"/>
    <property type="evidence" value="ECO:0007669"/>
    <property type="project" value="UniProtKB-KW"/>
</dbReference>
<evidence type="ECO:0000256" key="5">
    <source>
        <dbReference type="ARBA" id="ARBA00022490"/>
    </source>
</evidence>
<dbReference type="Pfam" id="PF00328">
    <property type="entry name" value="His_Phos_2"/>
    <property type="match status" value="1"/>
</dbReference>
<feature type="compositionally biased region" description="Polar residues" evidence="16">
    <location>
        <begin position="926"/>
        <end position="936"/>
    </location>
</feature>
<evidence type="ECO:0000256" key="9">
    <source>
        <dbReference type="ARBA" id="ARBA00022777"/>
    </source>
</evidence>
<dbReference type="CDD" id="cd07061">
    <property type="entry name" value="HP_HAP_like"/>
    <property type="match status" value="1"/>
</dbReference>
<evidence type="ECO:0000256" key="16">
    <source>
        <dbReference type="SAM" id="MobiDB-lite"/>
    </source>
</evidence>
<sequence>MSQPSSPGESQRGAPRFFVGCEDDESEDPEERTRTDMELYMADEGGDTPPERQIVVGICCMMKKSKSKPMTQILERLCKFEYITVVIFPEDAILNEPVEKWPLCDCLISFHSKGFPLDKAVSYAKLRNPLLINDLNMQYYIQDRREVYRILQEEGIDLPRYAVLNRDPDNPDECSLQEGEDQVEVNGEVFPKPFVEKPVCAEDHNVYIYYPSSAGGGSQRLFRKIGSRSSVYSPESSVRKTGSYIYEEFMPTDGTDVKVYTVGPDYAHAEARKSPALDGKVERDSEGKEIRYPVMLSAMEKLVARKVCLAFKQTVCGFDLLRANGHSYVCDVNGFSFVKKSMKYYDDCAKILGNIVMREMAPQFHIPWSIPTEAEDIPIVPTTSGTMMELRCVIAVIRHGDRTPKQKMKMEVRNPMFFELFEKYAGYKTGKLKLKKPRQLQEVLDITRQLLAELGQHTDCEIEEKKSKLEQLRTVLEMYGHFSGINRKVQLTYLPHGQPKTSSEEEDTRKEGPSLLLVLKWGGELTPAGRVQAEELGRAFRCMYPGGQGDYAGFPGCGLLRLHSTYRHDLKIYASDEGRVQMTAAAFAKGLLALEGELTPILVQMVKSANMNGLLDSDSDSLSGCQHRVKARLHDIMQKDQEFTPDDYDKLAPTTSASLVNSMKIVENPVGVCDQVYTLIQSLTAQIRKRMEDPTSADLQLYHSESLELMLQRWSKLERDFRMKSGRYDISKIPDIYDCVKYDVIHNGSLGLEDTLELFRLSRALADIVIPQEYGINKAEKLDIAHAFCLPLMRKIQMDLQRTHEDESVNKLHPLYSRGVMSPGRHVRTRLYFTSESHVHSLLSVFRYGGLLDEEKDQQWKRAMDYLSAISELNYMTQIVIMLYEDNKKDISSEERFHVELHFSPGVKGVGEEENAPTGFGFRPASSENGQKQTDPGSLEDLTREEGEGAAVLSEPISMQRKSPLVRNRKTGSMEVLSEISSSKAGSYRLFPTWTRQSPEMKQSGLGSQCAGLFSTTVLGGSSSAPNLQDYARTNRKKYSSGSQSYKDELLSMPAVKRFSVSFAQYPTNGFEGCSMVPSIYPLETLHNSLSLKQVNEFLTAVCENAGDSQARSTQALSAMFDTQNQPNVDSYLPQRVLSSSSFKTRSDRPAWYSSGPSSTVSSAGPSSPTAADTSPRFSFSDKVALSPQGGEEAHACHHGSCLPTVGALRPPDLTGPGLCPPEDQGTFGNPSPPEYPAPETAAPGPHSLPLAPLEGYCCLPGSLPALPELRESGSEAGSSAQTPQSPEVPSEEFFDTQESVEDWRDGLGGLSHSGTPVEVRAPHTAEPWGGGGGLRVIDDIDDMDLDGP</sequence>
<comment type="catalytic activity">
    <reaction evidence="12">
        <text>5-diphospho-1D-myo-inositol 1,2,3,4,6-pentakisphosphate + ATP + H(+) = 1,5-bis(diphospho)-1D-myo-inositol 2,3,4,6-tetrakisphosphate + ADP</text>
        <dbReference type="Rhea" id="RHEA:10276"/>
        <dbReference type="ChEBI" id="CHEBI:15378"/>
        <dbReference type="ChEBI" id="CHEBI:30616"/>
        <dbReference type="ChEBI" id="CHEBI:58628"/>
        <dbReference type="ChEBI" id="CHEBI:77983"/>
        <dbReference type="ChEBI" id="CHEBI:456216"/>
        <dbReference type="EC" id="2.7.4.24"/>
    </reaction>
    <physiologicalReaction direction="left-to-right" evidence="12">
        <dbReference type="Rhea" id="RHEA:10277"/>
    </physiologicalReaction>
</comment>
<dbReference type="PROSITE" id="PS00616">
    <property type="entry name" value="HIS_ACID_PHOSPHAT_1"/>
    <property type="match status" value="1"/>
</dbReference>
<evidence type="ECO:0000256" key="13">
    <source>
        <dbReference type="ARBA" id="ARBA00034629"/>
    </source>
</evidence>
<dbReference type="PANTHER" id="PTHR12750">
    <property type="entry name" value="DIPHOSPHOINOSITOL PENTAKISPHOSPHATE KINASE"/>
    <property type="match status" value="1"/>
</dbReference>
<proteinExistence type="inferred from homology"/>
<dbReference type="InterPro" id="IPR040557">
    <property type="entry name" value="VIP1_N"/>
</dbReference>
<evidence type="ECO:0000256" key="4">
    <source>
        <dbReference type="ARBA" id="ARBA00022475"/>
    </source>
</evidence>
<keyword evidence="19" id="KW-1185">Reference proteome</keyword>
<dbReference type="InterPro" id="IPR033379">
    <property type="entry name" value="Acid_Pase_AS"/>
</dbReference>
<feature type="region of interest" description="Disordered" evidence="16">
    <location>
        <begin position="1213"/>
        <end position="1249"/>
    </location>
</feature>
<evidence type="ECO:0000256" key="1">
    <source>
        <dbReference type="ARBA" id="ARBA00004236"/>
    </source>
</evidence>
<dbReference type="GO" id="GO:0006020">
    <property type="term" value="P:inositol metabolic process"/>
    <property type="evidence" value="ECO:0007669"/>
    <property type="project" value="TreeGrafter"/>
</dbReference>
<keyword evidence="9 15" id="KW-0418">Kinase</keyword>
<accession>A0A8C5ACE8</accession>
<gene>
    <name evidence="18" type="primary">LOC115558596</name>
</gene>
<dbReference type="InterPro" id="IPR029033">
    <property type="entry name" value="His_PPase_superfam"/>
</dbReference>
<feature type="compositionally biased region" description="Acidic residues" evidence="16">
    <location>
        <begin position="1290"/>
        <end position="1301"/>
    </location>
</feature>
<evidence type="ECO:0000313" key="19">
    <source>
        <dbReference type="Proteomes" id="UP000694546"/>
    </source>
</evidence>
<dbReference type="Gene3D" id="3.40.50.11950">
    <property type="match status" value="1"/>
</dbReference>
<dbReference type="EC" id="2.7.4.24" evidence="15"/>
<dbReference type="GO" id="GO:0032958">
    <property type="term" value="P:inositol phosphate biosynthetic process"/>
    <property type="evidence" value="ECO:0007669"/>
    <property type="project" value="TreeGrafter"/>
</dbReference>
<feature type="domain" description="VIP1 N-terminal" evidence="17">
    <location>
        <begin position="54"/>
        <end position="143"/>
    </location>
</feature>
<evidence type="ECO:0000256" key="8">
    <source>
        <dbReference type="ARBA" id="ARBA00022741"/>
    </source>
</evidence>
<comment type="similarity">
    <text evidence="3 15">Belongs to the histidine acid phosphatase family. VIP1 subfamily.</text>
</comment>
<dbReference type="PANTHER" id="PTHR12750:SF11">
    <property type="entry name" value="INOSITOL HEXAKISPHOSPHATE AND DIPHOSPHOINOSITOL-PENTAKISPHOSPHATE KINASE 1"/>
    <property type="match status" value="1"/>
</dbReference>
<dbReference type="SUPFAM" id="SSF53254">
    <property type="entry name" value="Phosphoglycerate mutase-like"/>
    <property type="match status" value="1"/>
</dbReference>
<keyword evidence="7 15" id="KW-0808">Transferase</keyword>
<keyword evidence="10 15" id="KW-0067">ATP-binding</keyword>
<reference evidence="18" key="2">
    <citation type="submission" date="2025-09" db="UniProtKB">
        <authorList>
            <consortium name="Ensembl"/>
        </authorList>
    </citation>
    <scope>IDENTIFICATION</scope>
</reference>
<feature type="region of interest" description="Disordered" evidence="16">
    <location>
        <begin position="1"/>
        <end position="34"/>
    </location>
</feature>
<keyword evidence="6" id="KW-0597">Phosphoprotein</keyword>